<dbReference type="AlphaFoldDB" id="A0A6B0T7R0"/>
<protein>
    <recommendedName>
        <fullName evidence="3">Response regulator receiver protein</fullName>
    </recommendedName>
</protein>
<dbReference type="EMBL" id="WUUT01000002">
    <property type="protein sequence ID" value="MXR51332.1"/>
    <property type="molecule type" value="Genomic_DNA"/>
</dbReference>
<evidence type="ECO:0008006" key="3">
    <source>
        <dbReference type="Google" id="ProtNLM"/>
    </source>
</evidence>
<dbReference type="InterPro" id="IPR011006">
    <property type="entry name" value="CheY-like_superfamily"/>
</dbReference>
<comment type="caution">
    <text evidence="1">The sequence shown here is derived from an EMBL/GenBank/DDBJ whole genome shotgun (WGS) entry which is preliminary data.</text>
</comment>
<evidence type="ECO:0000313" key="2">
    <source>
        <dbReference type="Proteomes" id="UP000466535"/>
    </source>
</evidence>
<name>A0A6B0T7R0_9EURY</name>
<dbReference type="RefSeq" id="WP_159763466.1">
    <property type="nucleotide sequence ID" value="NZ_WUUT01000002.1"/>
</dbReference>
<proteinExistence type="predicted"/>
<accession>A0A6B0T7R0</accession>
<organism evidence="1 2">
    <name type="scientific">Halovenus carboxidivorans</name>
    <dbReference type="NCBI Taxonomy" id="2692199"/>
    <lineage>
        <taxon>Archaea</taxon>
        <taxon>Methanobacteriati</taxon>
        <taxon>Methanobacteriota</taxon>
        <taxon>Stenosarchaea group</taxon>
        <taxon>Halobacteria</taxon>
        <taxon>Halobacteriales</taxon>
        <taxon>Haloarculaceae</taxon>
        <taxon>Halovenus</taxon>
    </lineage>
</organism>
<sequence length="119" mass="12691">MTDVKSALVVTYNEKDADLLGGFLGDQGYAVTGVSSLSAFDAQLSAPEQFDFALVDADGFPPAVWERCEQLQRAAVPFLVLSLNPDQVSAGSEAETNQPVLEKPIQKADLLGLIDSMTD</sequence>
<gene>
    <name evidence="1" type="ORF">GRX03_06895</name>
</gene>
<dbReference type="Gene3D" id="3.40.50.2300">
    <property type="match status" value="1"/>
</dbReference>
<dbReference type="Proteomes" id="UP000466535">
    <property type="component" value="Unassembled WGS sequence"/>
</dbReference>
<reference evidence="1 2" key="1">
    <citation type="submission" date="2019-12" db="EMBL/GenBank/DDBJ databases">
        <title>Isolation and characterization of three novel carbon monoxide-oxidizing members of Halobacteria from salione crusts and soils.</title>
        <authorList>
            <person name="Myers M.R."/>
            <person name="King G.M."/>
        </authorList>
    </citation>
    <scope>NUCLEOTIDE SEQUENCE [LARGE SCALE GENOMIC DNA]</scope>
    <source>
        <strain evidence="1 2">WSH3</strain>
    </source>
</reference>
<keyword evidence="2" id="KW-1185">Reference proteome</keyword>
<evidence type="ECO:0000313" key="1">
    <source>
        <dbReference type="EMBL" id="MXR51332.1"/>
    </source>
</evidence>
<dbReference type="OrthoDB" id="247902at2157"/>
<dbReference type="SUPFAM" id="SSF52172">
    <property type="entry name" value="CheY-like"/>
    <property type="match status" value="1"/>
</dbReference>